<sequence>MGANDLHTSASGGAQNVRAAVPMTRQQHGGTRGLPDRLVLRTDIPGVYSGHTTIEGREHPRHYRVTVASDGLHLEDATEHIALELLERSKVAVQRERGAQRAQVAQSAGKAPERHRADRGEVVREFTERAGLFRTRAMTPVGTLANRGVISPLQFEVGRKLRLDVEAMAGAREPVEAPGLLVDSPDGRCWEDFAIEAGHRFHLVREACCALEPFDGLKPWPVLEAIAINEQTLLDVAGGATHKAAQTRVKVALRRAMDAAAPFYGIPVESVTSQVFVHGAQAPIELVQEVDETWRAMTLNARPWVAIGKEPGDISKQAKDALLDLVKRKLGPQRHPLAEVYRVLAEDRKEAIDSALAAKARGAEQASKAAQDLEDEKRRVLRSRGKQMS</sequence>
<name>A0ABS4SEN1_9PROT</name>
<feature type="region of interest" description="Disordered" evidence="1">
    <location>
        <begin position="363"/>
        <end position="389"/>
    </location>
</feature>
<accession>A0ABS4SEN1</accession>
<organism evidence="2 3">
    <name type="scientific">Azospirillum rugosum</name>
    <dbReference type="NCBI Taxonomy" id="416170"/>
    <lineage>
        <taxon>Bacteria</taxon>
        <taxon>Pseudomonadati</taxon>
        <taxon>Pseudomonadota</taxon>
        <taxon>Alphaproteobacteria</taxon>
        <taxon>Rhodospirillales</taxon>
        <taxon>Azospirillaceae</taxon>
        <taxon>Azospirillum</taxon>
    </lineage>
</organism>
<proteinExistence type="predicted"/>
<evidence type="ECO:0000313" key="2">
    <source>
        <dbReference type="EMBL" id="MBP2291028.1"/>
    </source>
</evidence>
<dbReference type="RefSeq" id="WP_209764246.1">
    <property type="nucleotide sequence ID" value="NZ_JAGINP010000002.1"/>
</dbReference>
<keyword evidence="3" id="KW-1185">Reference proteome</keyword>
<evidence type="ECO:0000313" key="3">
    <source>
        <dbReference type="Proteomes" id="UP000781958"/>
    </source>
</evidence>
<feature type="compositionally biased region" description="Basic residues" evidence="1">
    <location>
        <begin position="379"/>
        <end position="389"/>
    </location>
</feature>
<dbReference type="EMBL" id="JAGINP010000002">
    <property type="protein sequence ID" value="MBP2291028.1"/>
    <property type="molecule type" value="Genomic_DNA"/>
</dbReference>
<evidence type="ECO:0000256" key="1">
    <source>
        <dbReference type="SAM" id="MobiDB-lite"/>
    </source>
</evidence>
<comment type="caution">
    <text evidence="2">The sequence shown here is derived from an EMBL/GenBank/DDBJ whole genome shotgun (WGS) entry which is preliminary data.</text>
</comment>
<protein>
    <submittedName>
        <fullName evidence="2">Uncharacterized protein</fullName>
    </submittedName>
</protein>
<gene>
    <name evidence="2" type="ORF">J2851_000770</name>
</gene>
<reference evidence="2 3" key="1">
    <citation type="submission" date="2021-03" db="EMBL/GenBank/DDBJ databases">
        <title>Genomic Encyclopedia of Type Strains, Phase III (KMG-III): the genomes of soil and plant-associated and newly described type strains.</title>
        <authorList>
            <person name="Whitman W."/>
        </authorList>
    </citation>
    <scope>NUCLEOTIDE SEQUENCE [LARGE SCALE GENOMIC DNA]</scope>
    <source>
        <strain evidence="2 3">IMMIB AFH-6</strain>
    </source>
</reference>
<dbReference type="Proteomes" id="UP000781958">
    <property type="component" value="Unassembled WGS sequence"/>
</dbReference>